<dbReference type="SUPFAM" id="SSF56112">
    <property type="entry name" value="Protein kinase-like (PK-like)"/>
    <property type="match status" value="1"/>
</dbReference>
<keyword evidence="3" id="KW-1185">Reference proteome</keyword>
<accession>A0A942YJ01</accession>
<reference evidence="2 3" key="1">
    <citation type="submission" date="2021-05" db="EMBL/GenBank/DDBJ databases">
        <title>Novel Bacillus species.</title>
        <authorList>
            <person name="Liu G."/>
        </authorList>
    </citation>
    <scope>NUCLEOTIDE SEQUENCE [LARGE SCALE GENOMIC DNA]</scope>
    <source>
        <strain evidence="2 3">FJAT-49732</strain>
    </source>
</reference>
<dbReference type="InterPro" id="IPR002575">
    <property type="entry name" value="Aminoglycoside_PTrfase"/>
</dbReference>
<sequence length="322" mass="37281">MLNKVKIYCVNSSCNGLIHTNQNKLTKGRWSLSTPLSVVNWIEKSEILDDLINHEDTLTLHPMNQGYEAEVIKIDSDNESFVLKVWNKRSKPDIRFQYHLLNVLFERELSVSKPIGWGIDQNSDKVLLTTFDGEPVLKVNNKKMIDFAYILSTLHQINIEDKGTIQLPKYDFVDYFFPELNKHPDIHNAVSSLVHLIHIKQERIIHGDFHLANILEENDRYNVIDWTNGQLGDPRYDFAWSFTLKRIYISERLAQVFRSSYLLNNDIPNEDLEVFESLACLRWILLSRSGGTPIGPNTMKRVKSLIGNNPFLQGVDIKDLDK</sequence>
<organism evidence="2 3">
    <name type="scientific">Lederbergia citrisecunda</name>
    <dbReference type="NCBI Taxonomy" id="2833583"/>
    <lineage>
        <taxon>Bacteria</taxon>
        <taxon>Bacillati</taxon>
        <taxon>Bacillota</taxon>
        <taxon>Bacilli</taxon>
        <taxon>Bacillales</taxon>
        <taxon>Bacillaceae</taxon>
        <taxon>Lederbergia</taxon>
    </lineage>
</organism>
<dbReference type="Gene3D" id="3.90.1200.10">
    <property type="match status" value="1"/>
</dbReference>
<dbReference type="InterPro" id="IPR011009">
    <property type="entry name" value="Kinase-like_dom_sf"/>
</dbReference>
<feature type="domain" description="Aminoglycoside phosphotransferase" evidence="1">
    <location>
        <begin position="60"/>
        <end position="244"/>
    </location>
</feature>
<evidence type="ECO:0000313" key="2">
    <source>
        <dbReference type="EMBL" id="MBS4198122.1"/>
    </source>
</evidence>
<dbReference type="EMBL" id="JAGYPJ010000001">
    <property type="protein sequence ID" value="MBS4198122.1"/>
    <property type="molecule type" value="Genomic_DNA"/>
</dbReference>
<comment type="caution">
    <text evidence="2">The sequence shown here is derived from an EMBL/GenBank/DDBJ whole genome shotgun (WGS) entry which is preliminary data.</text>
</comment>
<protein>
    <submittedName>
        <fullName evidence="2">Aminoglycoside phosphotransferase family protein</fullName>
    </submittedName>
</protein>
<gene>
    <name evidence="2" type="ORF">KHA93_00420</name>
</gene>
<dbReference type="AlphaFoldDB" id="A0A942YJ01"/>
<dbReference type="Pfam" id="PF01636">
    <property type="entry name" value="APH"/>
    <property type="match status" value="1"/>
</dbReference>
<evidence type="ECO:0000313" key="3">
    <source>
        <dbReference type="Proteomes" id="UP000682713"/>
    </source>
</evidence>
<dbReference type="Proteomes" id="UP000682713">
    <property type="component" value="Unassembled WGS sequence"/>
</dbReference>
<dbReference type="Gene3D" id="3.30.200.20">
    <property type="entry name" value="Phosphorylase Kinase, domain 1"/>
    <property type="match status" value="1"/>
</dbReference>
<name>A0A942YJ01_9BACI</name>
<proteinExistence type="predicted"/>
<evidence type="ECO:0000259" key="1">
    <source>
        <dbReference type="Pfam" id="PF01636"/>
    </source>
</evidence>